<accession>A0ABT6NCQ9</accession>
<dbReference type="RefSeq" id="WP_281094034.1">
    <property type="nucleotide sequence ID" value="NZ_JARYZI010000004.1"/>
</dbReference>
<comment type="caution">
    <text evidence="1">The sequence shown here is derived from an EMBL/GenBank/DDBJ whole genome shotgun (WGS) entry which is preliminary data.</text>
</comment>
<name>A0ABT6NCQ9_9FIRM</name>
<dbReference type="Proteomes" id="UP001158045">
    <property type="component" value="Unassembled WGS sequence"/>
</dbReference>
<organism evidence="1 2">
    <name type="scientific">Fusibacter bizertensis</name>
    <dbReference type="NCBI Taxonomy" id="1488331"/>
    <lineage>
        <taxon>Bacteria</taxon>
        <taxon>Bacillati</taxon>
        <taxon>Bacillota</taxon>
        <taxon>Clostridia</taxon>
        <taxon>Eubacteriales</taxon>
        <taxon>Eubacteriales Family XII. Incertae Sedis</taxon>
        <taxon>Fusibacter</taxon>
    </lineage>
</organism>
<evidence type="ECO:0000313" key="2">
    <source>
        <dbReference type="Proteomes" id="UP001158045"/>
    </source>
</evidence>
<keyword evidence="2" id="KW-1185">Reference proteome</keyword>
<reference evidence="1 2" key="1">
    <citation type="submission" date="2023-04" db="EMBL/GenBank/DDBJ databases">
        <title>Fusibacter bizertensis strain WBS, isolated from littoral bottom sediments of the Arctic seas - biochemical and genomic analysis.</title>
        <authorList>
            <person name="Brioukhanov A.L."/>
        </authorList>
    </citation>
    <scope>NUCLEOTIDE SEQUENCE [LARGE SCALE GENOMIC DNA]</scope>
    <source>
        <strain evidence="1 2">WBS</strain>
    </source>
</reference>
<dbReference type="EMBL" id="JARYZI010000004">
    <property type="protein sequence ID" value="MDH8678207.1"/>
    <property type="molecule type" value="Genomic_DNA"/>
</dbReference>
<gene>
    <name evidence="1" type="ORF">QE109_08615</name>
</gene>
<protein>
    <submittedName>
        <fullName evidence="1">Uncharacterized protein</fullName>
    </submittedName>
</protein>
<proteinExistence type="predicted"/>
<evidence type="ECO:0000313" key="1">
    <source>
        <dbReference type="EMBL" id="MDH8678207.1"/>
    </source>
</evidence>
<sequence length="83" mass="9658">MKKDIQEVPLKQAKVGGTNFLVTIYSQDNMNLQGVIKWLDSDLTLHFRSTVEFLELIEEAVHLQNKVENSKRSWKIDRSDRAI</sequence>